<dbReference type="EMBL" id="JACMRX010000002">
    <property type="protein sequence ID" value="KAF7995901.1"/>
    <property type="molecule type" value="Genomic_DNA"/>
</dbReference>
<dbReference type="InterPro" id="IPR044925">
    <property type="entry name" value="His-Me_finger_sf"/>
</dbReference>
<evidence type="ECO:0000313" key="9">
    <source>
        <dbReference type="EMBL" id="KAF7995901.1"/>
    </source>
</evidence>
<dbReference type="InterPro" id="IPR040255">
    <property type="entry name" value="Non-specific_endonuclease"/>
</dbReference>
<gene>
    <name evidence="9" type="ORF">HCN44_007008</name>
</gene>
<evidence type="ECO:0000256" key="5">
    <source>
        <dbReference type="PIRSR" id="PIRSR640255-2"/>
    </source>
</evidence>
<dbReference type="Proteomes" id="UP000639338">
    <property type="component" value="Unassembled WGS sequence"/>
</dbReference>
<evidence type="ECO:0000259" key="7">
    <source>
        <dbReference type="SMART" id="SM00477"/>
    </source>
</evidence>
<keyword evidence="2" id="KW-0540">Nuclease</keyword>
<evidence type="ECO:0000256" key="1">
    <source>
        <dbReference type="ARBA" id="ARBA00010052"/>
    </source>
</evidence>
<dbReference type="AlphaFoldDB" id="A0A834Y0X4"/>
<feature type="domain" description="DNA/RNA non-specific endonuclease/pyrophosphatase/phosphodiesterase" evidence="8">
    <location>
        <begin position="151"/>
        <end position="404"/>
    </location>
</feature>
<dbReference type="SMART" id="SM00892">
    <property type="entry name" value="Endonuclease_NS"/>
    <property type="match status" value="1"/>
</dbReference>
<feature type="domain" description="ENPP1-3/EXOG-like endonuclease/phosphodiesterase" evidence="7">
    <location>
        <begin position="180"/>
        <end position="386"/>
    </location>
</feature>
<dbReference type="InterPro" id="IPR001604">
    <property type="entry name" value="Endo_G_ENPP1-like_dom"/>
</dbReference>
<dbReference type="PANTHER" id="PTHR13966">
    <property type="entry name" value="ENDONUCLEASE RELATED"/>
    <property type="match status" value="1"/>
</dbReference>
<dbReference type="Gene3D" id="3.40.570.10">
    <property type="entry name" value="Extracellular Endonuclease, subunit A"/>
    <property type="match status" value="1"/>
</dbReference>
<evidence type="ECO:0000256" key="2">
    <source>
        <dbReference type="ARBA" id="ARBA00022722"/>
    </source>
</evidence>
<dbReference type="InterPro" id="IPR020821">
    <property type="entry name" value="ENPP1-3/EXOG-like_nuc-like"/>
</dbReference>
<keyword evidence="10" id="KW-1185">Reference proteome</keyword>
<evidence type="ECO:0000256" key="3">
    <source>
        <dbReference type="ARBA" id="ARBA00022759"/>
    </source>
</evidence>
<protein>
    <recommendedName>
        <fullName evidence="11">DNA/RNA non-specific endonuclease</fullName>
    </recommendedName>
</protein>
<evidence type="ECO:0008006" key="11">
    <source>
        <dbReference type="Google" id="ProtNLM"/>
    </source>
</evidence>
<feature type="chain" id="PRO_5032659756" description="DNA/RNA non-specific endonuclease" evidence="6">
    <location>
        <begin position="28"/>
        <end position="427"/>
    </location>
</feature>
<dbReference type="SUPFAM" id="SSF54060">
    <property type="entry name" value="His-Me finger endonucleases"/>
    <property type="match status" value="1"/>
</dbReference>
<evidence type="ECO:0000256" key="6">
    <source>
        <dbReference type="SAM" id="SignalP"/>
    </source>
</evidence>
<comment type="caution">
    <text evidence="9">The sequence shown here is derived from an EMBL/GenBank/DDBJ whole genome shotgun (WGS) entry which is preliminary data.</text>
</comment>
<dbReference type="GO" id="GO:0005634">
    <property type="term" value="C:nucleus"/>
    <property type="evidence" value="ECO:0007669"/>
    <property type="project" value="TreeGrafter"/>
</dbReference>
<evidence type="ECO:0000259" key="8">
    <source>
        <dbReference type="SMART" id="SM00892"/>
    </source>
</evidence>
<evidence type="ECO:0000256" key="4">
    <source>
        <dbReference type="PIRSR" id="PIRSR640255-1"/>
    </source>
</evidence>
<dbReference type="OrthoDB" id="5960141at2759"/>
<dbReference type="GO" id="GO:0046872">
    <property type="term" value="F:metal ion binding"/>
    <property type="evidence" value="ECO:0007669"/>
    <property type="project" value="UniProtKB-KW"/>
</dbReference>
<sequence length="427" mass="49945">MSITMKKLFQLFFIVFFILDKTIDILANCKISIPSSLPSKYQPLYLYTENVQGFIHPKSGSKEINIESDDVILLACPGKSFTDKKIKSSVRKITCLKNGQFKFGDKNLKTLKDMKCSGYAQPTEKVYHNTECGNCGVKKSIGFNIETQDGLYEYYPVINFCREKKILHTVYVHLKVLSQKKRYPSQLKVDFRQGSLFKKKNMKQIYEKKCVFRRINKILGKCKIVKKYIGKEEDATFSFEKGHLVAKADVIFSAHKYATFNYANAVPMWKTINRRNWVQLENAIRQYADKIKRDLDVWTGSIGVLQLKDKDGILQNIYLRRDENFKNESVPVPKLLFKVVYDEKYQAGIVFVTINNPHIKIIEDEYIICKNICEKVSWIEDKKKDNFDKLFINGYTYCCEYSDFRKSFPYLPIDEIENIMVNDFFNI</sequence>
<keyword evidence="5" id="KW-0479">Metal-binding</keyword>
<dbReference type="GO" id="GO:0000014">
    <property type="term" value="F:single-stranded DNA endodeoxyribonuclease activity"/>
    <property type="evidence" value="ECO:0007669"/>
    <property type="project" value="TreeGrafter"/>
</dbReference>
<comment type="similarity">
    <text evidence="1">Belongs to the DNA/RNA non-specific endonuclease family.</text>
</comment>
<dbReference type="GO" id="GO:0004521">
    <property type="term" value="F:RNA endonuclease activity"/>
    <property type="evidence" value="ECO:0007669"/>
    <property type="project" value="TreeGrafter"/>
</dbReference>
<dbReference type="Pfam" id="PF01223">
    <property type="entry name" value="Endonuclease_NS"/>
    <property type="match status" value="1"/>
</dbReference>
<feature type="signal peptide" evidence="6">
    <location>
        <begin position="1"/>
        <end position="27"/>
    </location>
</feature>
<reference evidence="9 10" key="1">
    <citation type="submission" date="2020-08" db="EMBL/GenBank/DDBJ databases">
        <title>Aphidius gifuensis genome sequencing and assembly.</title>
        <authorList>
            <person name="Du Z."/>
        </authorList>
    </citation>
    <scope>NUCLEOTIDE SEQUENCE [LARGE SCALE GENOMIC DNA]</scope>
    <source>
        <strain evidence="9">YNYX2018</strain>
        <tissue evidence="9">Adults</tissue>
    </source>
</reference>
<dbReference type="GO" id="GO:0003676">
    <property type="term" value="F:nucleic acid binding"/>
    <property type="evidence" value="ECO:0007669"/>
    <property type="project" value="InterPro"/>
</dbReference>
<proteinExistence type="inferred from homology"/>
<feature type="active site" description="Proton acceptor" evidence="4">
    <location>
        <position position="243"/>
    </location>
</feature>
<dbReference type="SMART" id="SM00477">
    <property type="entry name" value="NUC"/>
    <property type="match status" value="1"/>
</dbReference>
<dbReference type="GO" id="GO:0005743">
    <property type="term" value="C:mitochondrial inner membrane"/>
    <property type="evidence" value="ECO:0007669"/>
    <property type="project" value="TreeGrafter"/>
</dbReference>
<name>A0A834Y0X4_APHGI</name>
<dbReference type="PANTHER" id="PTHR13966:SF17">
    <property type="entry name" value="ENDONUCLEASE-RELATED"/>
    <property type="match status" value="1"/>
</dbReference>
<keyword evidence="6" id="KW-0732">Signal</keyword>
<evidence type="ECO:0000313" key="10">
    <source>
        <dbReference type="Proteomes" id="UP000639338"/>
    </source>
</evidence>
<organism evidence="9 10">
    <name type="scientific">Aphidius gifuensis</name>
    <name type="common">Parasitoid wasp</name>
    <dbReference type="NCBI Taxonomy" id="684658"/>
    <lineage>
        <taxon>Eukaryota</taxon>
        <taxon>Metazoa</taxon>
        <taxon>Ecdysozoa</taxon>
        <taxon>Arthropoda</taxon>
        <taxon>Hexapoda</taxon>
        <taxon>Insecta</taxon>
        <taxon>Pterygota</taxon>
        <taxon>Neoptera</taxon>
        <taxon>Endopterygota</taxon>
        <taxon>Hymenoptera</taxon>
        <taxon>Apocrita</taxon>
        <taxon>Ichneumonoidea</taxon>
        <taxon>Braconidae</taxon>
        <taxon>Aphidiinae</taxon>
        <taxon>Aphidius</taxon>
    </lineage>
</organism>
<keyword evidence="3" id="KW-0255">Endonuclease</keyword>
<accession>A0A834Y0X4</accession>
<keyword evidence="3" id="KW-0378">Hydrolase</keyword>
<feature type="binding site" evidence="5">
    <location>
        <position position="273"/>
    </location>
    <ligand>
        <name>Mg(2+)</name>
        <dbReference type="ChEBI" id="CHEBI:18420"/>
        <note>catalytic</note>
    </ligand>
</feature>
<dbReference type="InterPro" id="IPR044929">
    <property type="entry name" value="DNA/RNA_non-sp_Endonuclease_sf"/>
</dbReference>
<dbReference type="GO" id="GO:0006309">
    <property type="term" value="P:apoptotic DNA fragmentation"/>
    <property type="evidence" value="ECO:0007669"/>
    <property type="project" value="TreeGrafter"/>
</dbReference>